<dbReference type="InterPro" id="IPR008915">
    <property type="entry name" value="Peptidase_M50"/>
</dbReference>
<dbReference type="OrthoDB" id="7694678at2759"/>
<evidence type="ECO:0000256" key="6">
    <source>
        <dbReference type="SAM" id="Phobius"/>
    </source>
</evidence>
<keyword evidence="3 6" id="KW-1133">Transmembrane helix</keyword>
<dbReference type="AlphaFoldDB" id="A0A9N9FWP7"/>
<gene>
    <name evidence="8" type="ORF">AGERDE_LOCUS7168</name>
</gene>
<dbReference type="GO" id="GO:0031293">
    <property type="term" value="P:membrane protein intracellular domain proteolysis"/>
    <property type="evidence" value="ECO:0007669"/>
    <property type="project" value="TreeGrafter"/>
</dbReference>
<feature type="transmembrane region" description="Helical" evidence="6">
    <location>
        <begin position="532"/>
        <end position="553"/>
    </location>
</feature>
<keyword evidence="4 6" id="KW-0472">Membrane</keyword>
<feature type="transmembrane region" description="Helical" evidence="6">
    <location>
        <begin position="230"/>
        <end position="253"/>
    </location>
</feature>
<comment type="caution">
    <text evidence="8">The sequence shown here is derived from an EMBL/GenBank/DDBJ whole genome shotgun (WGS) entry which is preliminary data.</text>
</comment>
<dbReference type="PRINTS" id="PR01000">
    <property type="entry name" value="SREBPS2PTASE"/>
</dbReference>
<dbReference type="Proteomes" id="UP000789831">
    <property type="component" value="Unassembled WGS sequence"/>
</dbReference>
<evidence type="ECO:0000256" key="5">
    <source>
        <dbReference type="ARBA" id="ARBA00032658"/>
    </source>
</evidence>
<name>A0A9N9FWP7_9GLOM</name>
<reference evidence="8" key="1">
    <citation type="submission" date="2021-06" db="EMBL/GenBank/DDBJ databases">
        <authorList>
            <person name="Kallberg Y."/>
            <person name="Tangrot J."/>
            <person name="Rosling A."/>
        </authorList>
    </citation>
    <scope>NUCLEOTIDE SEQUENCE</scope>
    <source>
        <strain evidence="8">MT106</strain>
    </source>
</reference>
<feature type="transmembrane region" description="Helical" evidence="6">
    <location>
        <begin position="463"/>
        <end position="488"/>
    </location>
</feature>
<protein>
    <recommendedName>
        <fullName evidence="5">Endopeptidase S2P</fullName>
    </recommendedName>
</protein>
<evidence type="ECO:0000256" key="1">
    <source>
        <dbReference type="ARBA" id="ARBA00004127"/>
    </source>
</evidence>
<evidence type="ECO:0000256" key="2">
    <source>
        <dbReference type="ARBA" id="ARBA00022692"/>
    </source>
</evidence>
<evidence type="ECO:0000313" key="9">
    <source>
        <dbReference type="Proteomes" id="UP000789831"/>
    </source>
</evidence>
<dbReference type="GO" id="GO:1905897">
    <property type="term" value="P:regulation of response to endoplasmic reticulum stress"/>
    <property type="evidence" value="ECO:0007669"/>
    <property type="project" value="TreeGrafter"/>
</dbReference>
<organism evidence="8 9">
    <name type="scientific">Ambispora gerdemannii</name>
    <dbReference type="NCBI Taxonomy" id="144530"/>
    <lineage>
        <taxon>Eukaryota</taxon>
        <taxon>Fungi</taxon>
        <taxon>Fungi incertae sedis</taxon>
        <taxon>Mucoromycota</taxon>
        <taxon>Glomeromycotina</taxon>
        <taxon>Glomeromycetes</taxon>
        <taxon>Archaeosporales</taxon>
        <taxon>Ambisporaceae</taxon>
        <taxon>Ambispora</taxon>
    </lineage>
</organism>
<feature type="domain" description="Peptidase M50" evidence="7">
    <location>
        <begin position="164"/>
        <end position="508"/>
    </location>
</feature>
<accession>A0A9N9FWP7</accession>
<sequence length="556" mass="63160">MFVFEKDQLTTSAPSFDTVLTAFDLSDETQLPRYQINRETKRHKTTIESKYFYFRISTTQLNNYFQKVAFRTPRFWDFWFRLGVFVGVGILVIGIGLMLFAAREVFLVLFTAQRMEQTEIISKAVSKRDILRVNPSAGSTSTHIHHFTNVLIPGLTIPWSHLVYILFALLVCGIFHEAGHAIAAAKYSVPMKSVGIFFYVLYPGAFVDIPMRKLTSRPCFQQLKIACAGVWHNAVLYFLGVLLISGGIVPYVMGLTFWKPVDGWGVNVISVEKDTPLSKHLRPSNLITRLDDYPLSESSLEQWNNFLLNHDKIFDDADWKGFCSLEANAASTLDCCDMSLEFPFGKSTNESLSCFEHIDDGKQLICLPSVPTVRKDAHRCSTDKDCVASSIGHDCVIPYTPIDSTKLLRIYYHDSPWVTETKEQQDGEVFEEKMVLFFGRLEEVLQIVQVSDLQPRWWFIPEWIPVICELMLSYTTSVSLGLCILNMLPAFHMDGYYALSAILIWMLKSNEHRDHLMMYGGGASSDARLLKWIAWGATALVTWVLLGTLIIALRGL</sequence>
<evidence type="ECO:0000259" key="7">
    <source>
        <dbReference type="Pfam" id="PF02163"/>
    </source>
</evidence>
<dbReference type="GO" id="GO:0005737">
    <property type="term" value="C:cytoplasm"/>
    <property type="evidence" value="ECO:0007669"/>
    <property type="project" value="TreeGrafter"/>
</dbReference>
<dbReference type="Pfam" id="PF02163">
    <property type="entry name" value="Peptidase_M50"/>
    <property type="match status" value="1"/>
</dbReference>
<proteinExistence type="predicted"/>
<evidence type="ECO:0000313" key="8">
    <source>
        <dbReference type="EMBL" id="CAG8561377.1"/>
    </source>
</evidence>
<feature type="transmembrane region" description="Helical" evidence="6">
    <location>
        <begin position="189"/>
        <end position="209"/>
    </location>
</feature>
<keyword evidence="9" id="KW-1185">Reference proteome</keyword>
<dbReference type="GO" id="GO:0012505">
    <property type="term" value="C:endomembrane system"/>
    <property type="evidence" value="ECO:0007669"/>
    <property type="project" value="UniProtKB-SubCell"/>
</dbReference>
<keyword evidence="2 6" id="KW-0812">Transmembrane</keyword>
<comment type="subcellular location">
    <subcellularLocation>
        <location evidence="1">Endomembrane system</location>
        <topology evidence="1">Multi-pass membrane protein</topology>
    </subcellularLocation>
</comment>
<evidence type="ECO:0000256" key="3">
    <source>
        <dbReference type="ARBA" id="ARBA00022989"/>
    </source>
</evidence>
<dbReference type="PANTHER" id="PTHR13325">
    <property type="entry name" value="PROTEASE M50 MEMBRANE-BOUND TRANSCRIPTION FACTOR SITE 2 PROTEASE"/>
    <property type="match status" value="1"/>
</dbReference>
<dbReference type="PANTHER" id="PTHR13325:SF3">
    <property type="entry name" value="MEMBRANE-BOUND TRANSCRIPTION FACTOR SITE-2 PROTEASE"/>
    <property type="match status" value="1"/>
</dbReference>
<dbReference type="GO" id="GO:0016020">
    <property type="term" value="C:membrane"/>
    <property type="evidence" value="ECO:0007669"/>
    <property type="project" value="InterPro"/>
</dbReference>
<dbReference type="EMBL" id="CAJVPL010001251">
    <property type="protein sequence ID" value="CAG8561377.1"/>
    <property type="molecule type" value="Genomic_DNA"/>
</dbReference>
<evidence type="ECO:0000256" key="4">
    <source>
        <dbReference type="ARBA" id="ARBA00023136"/>
    </source>
</evidence>
<feature type="transmembrane region" description="Helical" evidence="6">
    <location>
        <begin position="78"/>
        <end position="100"/>
    </location>
</feature>
<dbReference type="GO" id="GO:0004222">
    <property type="term" value="F:metalloendopeptidase activity"/>
    <property type="evidence" value="ECO:0007669"/>
    <property type="project" value="InterPro"/>
</dbReference>
<dbReference type="InterPro" id="IPR001193">
    <property type="entry name" value="MBTPS2"/>
</dbReference>